<evidence type="ECO:0000313" key="4">
    <source>
        <dbReference type="Proteomes" id="UP001341840"/>
    </source>
</evidence>
<feature type="domain" description="Putative plant transposon protein" evidence="2">
    <location>
        <begin position="140"/>
        <end position="288"/>
    </location>
</feature>
<comment type="caution">
    <text evidence="3">The sequence shown here is derived from an EMBL/GenBank/DDBJ whole genome shotgun (WGS) entry which is preliminary data.</text>
</comment>
<evidence type="ECO:0000259" key="2">
    <source>
        <dbReference type="Pfam" id="PF20167"/>
    </source>
</evidence>
<reference evidence="3 4" key="1">
    <citation type="journal article" date="2023" name="Plants (Basel)">
        <title>Bridging the Gap: Combining Genomics and Transcriptomics Approaches to Understand Stylosanthes scabra, an Orphan Legume from the Brazilian Caatinga.</title>
        <authorList>
            <person name="Ferreira-Neto J.R.C."/>
            <person name="da Silva M.D."/>
            <person name="Binneck E."/>
            <person name="de Melo N.F."/>
            <person name="da Silva R.H."/>
            <person name="de Melo A.L.T.M."/>
            <person name="Pandolfi V."/>
            <person name="Bustamante F.O."/>
            <person name="Brasileiro-Vidal A.C."/>
            <person name="Benko-Iseppon A.M."/>
        </authorList>
    </citation>
    <scope>NUCLEOTIDE SEQUENCE [LARGE SCALE GENOMIC DNA]</scope>
    <source>
        <tissue evidence="3">Leaves</tissue>
    </source>
</reference>
<name>A0ABU6VWW1_9FABA</name>
<evidence type="ECO:0000256" key="1">
    <source>
        <dbReference type="SAM" id="MobiDB-lite"/>
    </source>
</evidence>
<organism evidence="3 4">
    <name type="scientific">Stylosanthes scabra</name>
    <dbReference type="NCBI Taxonomy" id="79078"/>
    <lineage>
        <taxon>Eukaryota</taxon>
        <taxon>Viridiplantae</taxon>
        <taxon>Streptophyta</taxon>
        <taxon>Embryophyta</taxon>
        <taxon>Tracheophyta</taxon>
        <taxon>Spermatophyta</taxon>
        <taxon>Magnoliopsida</taxon>
        <taxon>eudicotyledons</taxon>
        <taxon>Gunneridae</taxon>
        <taxon>Pentapetalae</taxon>
        <taxon>rosids</taxon>
        <taxon>fabids</taxon>
        <taxon>Fabales</taxon>
        <taxon>Fabaceae</taxon>
        <taxon>Papilionoideae</taxon>
        <taxon>50 kb inversion clade</taxon>
        <taxon>dalbergioids sensu lato</taxon>
        <taxon>Dalbergieae</taxon>
        <taxon>Pterocarpus clade</taxon>
        <taxon>Stylosanthes</taxon>
    </lineage>
</organism>
<protein>
    <recommendedName>
        <fullName evidence="2">Putative plant transposon protein domain-containing protein</fullName>
    </recommendedName>
</protein>
<gene>
    <name evidence="3" type="ORF">PIB30_088348</name>
</gene>
<dbReference type="EMBL" id="JASCZI010152633">
    <property type="protein sequence ID" value="MED6176453.1"/>
    <property type="molecule type" value="Genomic_DNA"/>
</dbReference>
<proteinExistence type="predicted"/>
<keyword evidence="4" id="KW-1185">Reference proteome</keyword>
<accession>A0ABU6VWW1</accession>
<dbReference type="Proteomes" id="UP001341840">
    <property type="component" value="Unassembled WGS sequence"/>
</dbReference>
<dbReference type="Pfam" id="PF20167">
    <property type="entry name" value="Transposase_32"/>
    <property type="match status" value="1"/>
</dbReference>
<feature type="region of interest" description="Disordered" evidence="1">
    <location>
        <begin position="35"/>
        <end position="54"/>
    </location>
</feature>
<sequence>MPSHGPRARAVPPCELTVGRVALGRICNFRRTHPRSNRATALGPKQSHMGPQIAKQGMRSYVGAARTWLVRVRKLPPHPLPQEAAQLRTPIEGEMMVFQLSVLTLKSTMTGGKPWSTGESRMNAAQLRTPDFMLDCVEGLGWGFMYNAFPPINVPMVQEFYGNFSADYQTHVFLRGRWIPFSKDDIRRYLGITIDLPPLGEDNMFKAIVANRKRGELDMDLVFHVIGRQGTNWANNPADNTIPERKIDNAILNAQAIAWHKLIIANIDPKQHGTTFDLDHAILIYVLMIEGL</sequence>
<evidence type="ECO:0000313" key="3">
    <source>
        <dbReference type="EMBL" id="MED6176453.1"/>
    </source>
</evidence>
<dbReference type="InterPro" id="IPR046796">
    <property type="entry name" value="Transposase_32_dom"/>
</dbReference>